<gene>
    <name evidence="2" type="ORF">SAMN02745226_01936</name>
</gene>
<dbReference type="Pfam" id="PF14014">
    <property type="entry name" value="DUF4230"/>
    <property type="match status" value="1"/>
</dbReference>
<evidence type="ECO:0000256" key="1">
    <source>
        <dbReference type="SAM" id="Phobius"/>
    </source>
</evidence>
<dbReference type="Proteomes" id="UP000184207">
    <property type="component" value="Unassembled WGS sequence"/>
</dbReference>
<protein>
    <submittedName>
        <fullName evidence="2">Uncharacterized protein</fullName>
    </submittedName>
</protein>
<sequence length="232" mass="27042">MDVFKSILFIVVFIFLIGLLLFVVVKFAWKQIVDFSAEVFGIGRKVQKISFPTYISEIRKIGRLVTLRAMYQKVYIYNKNKDSVITYEEYKRILASVEDGNIIDKIANFLYGYESAAHLVYVFRAGVDLSEISEENVEIDFETKQATVTVPEAKIFEQYFVEKLEHYTDIYKSLVANLPVEAERKIHEIAEADIDRERERIEAEILPQARERAKIFVEQLLKQLGFETVMVM</sequence>
<feature type="transmembrane region" description="Helical" evidence="1">
    <location>
        <begin position="7"/>
        <end position="29"/>
    </location>
</feature>
<keyword evidence="1" id="KW-0812">Transmembrane</keyword>
<dbReference type="InterPro" id="IPR025324">
    <property type="entry name" value="DUF4230"/>
</dbReference>
<keyword evidence="1" id="KW-0472">Membrane</keyword>
<accession>A0A1M7TF06</accession>
<evidence type="ECO:0000313" key="2">
    <source>
        <dbReference type="EMBL" id="SHN69354.1"/>
    </source>
</evidence>
<dbReference type="AlphaFoldDB" id="A0A1M7TF06"/>
<dbReference type="EMBL" id="FRDJ01000016">
    <property type="protein sequence ID" value="SHN69354.1"/>
    <property type="molecule type" value="Genomic_DNA"/>
</dbReference>
<reference evidence="3" key="1">
    <citation type="submission" date="2016-12" db="EMBL/GenBank/DDBJ databases">
        <authorList>
            <person name="Varghese N."/>
            <person name="Submissions S."/>
        </authorList>
    </citation>
    <scope>NUCLEOTIDE SEQUENCE [LARGE SCALE GENOMIC DNA]</scope>
    <source>
        <strain evidence="3">DSM 13020</strain>
    </source>
</reference>
<keyword evidence="1" id="KW-1133">Transmembrane helix</keyword>
<organism evidence="2 3">
    <name type="scientific">Fervidobacterium gondwanense DSM 13020</name>
    <dbReference type="NCBI Taxonomy" id="1121883"/>
    <lineage>
        <taxon>Bacteria</taxon>
        <taxon>Thermotogati</taxon>
        <taxon>Thermotogota</taxon>
        <taxon>Thermotogae</taxon>
        <taxon>Thermotogales</taxon>
        <taxon>Fervidobacteriaceae</taxon>
        <taxon>Fervidobacterium</taxon>
    </lineage>
</organism>
<proteinExistence type="predicted"/>
<evidence type="ECO:0000313" key="3">
    <source>
        <dbReference type="Proteomes" id="UP000184207"/>
    </source>
</evidence>
<keyword evidence="3" id="KW-1185">Reference proteome</keyword>
<name>A0A1M7TF06_FERGO</name>
<dbReference type="RefSeq" id="WP_072760985.1">
    <property type="nucleotide sequence ID" value="NZ_FRDJ01000016.1"/>
</dbReference>